<dbReference type="EMBL" id="JAUIZM010000005">
    <property type="protein sequence ID" value="KAK1384741.1"/>
    <property type="molecule type" value="Genomic_DNA"/>
</dbReference>
<dbReference type="Pfam" id="PF00023">
    <property type="entry name" value="Ank"/>
    <property type="match status" value="1"/>
</dbReference>
<evidence type="ECO:0000313" key="2">
    <source>
        <dbReference type="EMBL" id="KAK1384741.1"/>
    </source>
</evidence>
<feature type="repeat" description="ANK" evidence="1">
    <location>
        <begin position="17"/>
        <end position="39"/>
    </location>
</feature>
<reference evidence="2" key="2">
    <citation type="submission" date="2023-05" db="EMBL/GenBank/DDBJ databases">
        <authorList>
            <person name="Schelkunov M.I."/>
        </authorList>
    </citation>
    <scope>NUCLEOTIDE SEQUENCE</scope>
    <source>
        <strain evidence="2">Hsosn_3</strain>
        <tissue evidence="2">Leaf</tissue>
    </source>
</reference>
<dbReference type="AlphaFoldDB" id="A0AAD8IFW9"/>
<accession>A0AAD8IFW9</accession>
<proteinExistence type="predicted"/>
<comment type="caution">
    <text evidence="2">The sequence shown here is derived from an EMBL/GenBank/DDBJ whole genome shotgun (WGS) entry which is preliminary data.</text>
</comment>
<evidence type="ECO:0000256" key="1">
    <source>
        <dbReference type="PROSITE-ProRule" id="PRU00023"/>
    </source>
</evidence>
<name>A0AAD8IFW9_9APIA</name>
<dbReference type="InterPro" id="IPR036770">
    <property type="entry name" value="Ankyrin_rpt-contain_sf"/>
</dbReference>
<evidence type="ECO:0008006" key="4">
    <source>
        <dbReference type="Google" id="ProtNLM"/>
    </source>
</evidence>
<sequence>MDDGNVTQEHLKKQKIRGETALHEAVRHDSERIVELLLEEEMKLISNRGCSVDMCNCKDCAARMLAKKDNLVSTPNVSRETAHFLAAACGKWKILGVISD</sequence>
<dbReference type="Proteomes" id="UP001237642">
    <property type="component" value="Unassembled WGS sequence"/>
</dbReference>
<dbReference type="PROSITE" id="PS50088">
    <property type="entry name" value="ANK_REPEAT"/>
    <property type="match status" value="1"/>
</dbReference>
<keyword evidence="1" id="KW-0040">ANK repeat</keyword>
<dbReference type="PROSITE" id="PS50297">
    <property type="entry name" value="ANK_REP_REGION"/>
    <property type="match status" value="1"/>
</dbReference>
<organism evidence="2 3">
    <name type="scientific">Heracleum sosnowskyi</name>
    <dbReference type="NCBI Taxonomy" id="360622"/>
    <lineage>
        <taxon>Eukaryota</taxon>
        <taxon>Viridiplantae</taxon>
        <taxon>Streptophyta</taxon>
        <taxon>Embryophyta</taxon>
        <taxon>Tracheophyta</taxon>
        <taxon>Spermatophyta</taxon>
        <taxon>Magnoliopsida</taxon>
        <taxon>eudicotyledons</taxon>
        <taxon>Gunneridae</taxon>
        <taxon>Pentapetalae</taxon>
        <taxon>asterids</taxon>
        <taxon>campanulids</taxon>
        <taxon>Apiales</taxon>
        <taxon>Apiaceae</taxon>
        <taxon>Apioideae</taxon>
        <taxon>apioid superclade</taxon>
        <taxon>Tordylieae</taxon>
        <taxon>Tordyliinae</taxon>
        <taxon>Heracleum</taxon>
    </lineage>
</organism>
<reference evidence="2" key="1">
    <citation type="submission" date="2023-02" db="EMBL/GenBank/DDBJ databases">
        <title>Genome of toxic invasive species Heracleum sosnowskyi carries increased number of genes despite the absence of recent whole-genome duplications.</title>
        <authorList>
            <person name="Schelkunov M."/>
            <person name="Shtratnikova V."/>
            <person name="Makarenko M."/>
            <person name="Klepikova A."/>
            <person name="Omelchenko D."/>
            <person name="Novikova G."/>
            <person name="Obukhova E."/>
            <person name="Bogdanov V."/>
            <person name="Penin A."/>
            <person name="Logacheva M."/>
        </authorList>
    </citation>
    <scope>NUCLEOTIDE SEQUENCE</scope>
    <source>
        <strain evidence="2">Hsosn_3</strain>
        <tissue evidence="2">Leaf</tissue>
    </source>
</reference>
<keyword evidence="3" id="KW-1185">Reference proteome</keyword>
<dbReference type="InterPro" id="IPR002110">
    <property type="entry name" value="Ankyrin_rpt"/>
</dbReference>
<gene>
    <name evidence="2" type="ORF">POM88_022476</name>
</gene>
<dbReference type="SUPFAM" id="SSF48403">
    <property type="entry name" value="Ankyrin repeat"/>
    <property type="match status" value="1"/>
</dbReference>
<protein>
    <recommendedName>
        <fullName evidence="4">Ankyrin repeat protein</fullName>
    </recommendedName>
</protein>
<evidence type="ECO:0000313" key="3">
    <source>
        <dbReference type="Proteomes" id="UP001237642"/>
    </source>
</evidence>
<dbReference type="Gene3D" id="1.25.40.20">
    <property type="entry name" value="Ankyrin repeat-containing domain"/>
    <property type="match status" value="1"/>
</dbReference>